<dbReference type="Gramene" id="Solyc12g096950.2.1">
    <property type="protein sequence ID" value="Solyc12g096950.2.1"/>
    <property type="gene ID" value="Solyc12g096950.2"/>
</dbReference>
<dbReference type="SMART" id="SM00584">
    <property type="entry name" value="TLDc"/>
    <property type="match status" value="1"/>
</dbReference>
<keyword evidence="4" id="KW-1185">Reference proteome</keyword>
<feature type="region of interest" description="Disordered" evidence="1">
    <location>
        <begin position="1"/>
        <end position="39"/>
    </location>
</feature>
<dbReference type="Pfam" id="PF07534">
    <property type="entry name" value="TLD"/>
    <property type="match status" value="1"/>
</dbReference>
<dbReference type="AlphaFoldDB" id="A0A3Q7JE28"/>
<dbReference type="KEGG" id="sly:104645214"/>
<dbReference type="FunCoup" id="A0A3Q7JE28">
    <property type="interactions" value="272"/>
</dbReference>
<dbReference type="InParanoid" id="A0A3Q7JE28"/>
<sequence>MNSIKDTVSEKLSRLFSDSPSKSSDQQPQARPYTKEGRSLSSVLSIFLPSTSFSKFKDEDDVNSFQSHSFTWRSKSFSWRDRPLERYAECDDHNDHMEEGENGLVRSSIGVLNESFYTPRCNEEPNSARSVASGFEPFEDAPDGDSLEQSMPNLVEDSVFISRELYDFFQSSLPNIVKGCQWSLLYSTAKHGISLRTLIRMSANSSGPCLLITGDKRGAVFGGLLESPLRPTAKRKYQGTVQSFVFTTVYGEPRLFRPTGANRYFYLCMNEILALGGGGHFALCLDGDLLSGNSGPCDTFGNLCLAHDEEFELKNVELWGFTHASRYLTS</sequence>
<dbReference type="EnsemblPlants" id="Solyc12g096950.2.1">
    <property type="protein sequence ID" value="Solyc12g096950.2.1"/>
    <property type="gene ID" value="Solyc12g096950.2"/>
</dbReference>
<dbReference type="OrthoDB" id="26679at2759"/>
<gene>
    <name evidence="3" type="primary">LOC104645214</name>
</gene>
<dbReference type="RefSeq" id="XP_010314768.1">
    <property type="nucleotide sequence ID" value="XM_010316466.4"/>
</dbReference>
<feature type="domain" description="TLDc" evidence="2">
    <location>
        <begin position="159"/>
        <end position="322"/>
    </location>
</feature>
<dbReference type="PROSITE" id="PS51886">
    <property type="entry name" value="TLDC"/>
    <property type="match status" value="1"/>
</dbReference>
<protein>
    <recommendedName>
        <fullName evidence="2">TLDc domain-containing protein</fullName>
    </recommendedName>
</protein>
<evidence type="ECO:0000313" key="3">
    <source>
        <dbReference type="EnsemblPlants" id="Solyc12g096950.2.1"/>
    </source>
</evidence>
<reference evidence="3" key="1">
    <citation type="journal article" date="2012" name="Nature">
        <title>The tomato genome sequence provides insights into fleshy fruit evolution.</title>
        <authorList>
            <consortium name="Tomato Genome Consortium"/>
        </authorList>
    </citation>
    <scope>NUCLEOTIDE SEQUENCE [LARGE SCALE GENOMIC DNA]</scope>
    <source>
        <strain evidence="3">cv. Heinz 1706</strain>
    </source>
</reference>
<dbReference type="OMA" id="NESFYTP"/>
<dbReference type="InterPro" id="IPR006571">
    <property type="entry name" value="TLDc_dom"/>
</dbReference>
<dbReference type="GeneID" id="104645214"/>
<evidence type="ECO:0000256" key="1">
    <source>
        <dbReference type="SAM" id="MobiDB-lite"/>
    </source>
</evidence>
<dbReference type="PANTHER" id="PTHR23354:SF74">
    <property type="entry name" value="TLD-DOMAIN CONTAINING NUCLEOLAR PROTEIN"/>
    <property type="match status" value="1"/>
</dbReference>
<evidence type="ECO:0000259" key="2">
    <source>
        <dbReference type="PROSITE" id="PS51886"/>
    </source>
</evidence>
<reference evidence="3" key="2">
    <citation type="submission" date="2019-01" db="UniProtKB">
        <authorList>
            <consortium name="EnsemblPlants"/>
        </authorList>
    </citation>
    <scope>IDENTIFICATION</scope>
    <source>
        <strain evidence="3">cv. Heinz 1706</strain>
    </source>
</reference>
<feature type="compositionally biased region" description="Low complexity" evidence="1">
    <location>
        <begin position="17"/>
        <end position="29"/>
    </location>
</feature>
<evidence type="ECO:0000313" key="4">
    <source>
        <dbReference type="Proteomes" id="UP000004994"/>
    </source>
</evidence>
<dbReference type="Proteomes" id="UP000004994">
    <property type="component" value="Chromosome 12"/>
</dbReference>
<proteinExistence type="predicted"/>
<feature type="region of interest" description="Disordered" evidence="1">
    <location>
        <begin position="123"/>
        <end position="145"/>
    </location>
</feature>
<organism evidence="3">
    <name type="scientific">Solanum lycopersicum</name>
    <name type="common">Tomato</name>
    <name type="synonym">Lycopersicon esculentum</name>
    <dbReference type="NCBI Taxonomy" id="4081"/>
    <lineage>
        <taxon>Eukaryota</taxon>
        <taxon>Viridiplantae</taxon>
        <taxon>Streptophyta</taxon>
        <taxon>Embryophyta</taxon>
        <taxon>Tracheophyta</taxon>
        <taxon>Spermatophyta</taxon>
        <taxon>Magnoliopsida</taxon>
        <taxon>eudicotyledons</taxon>
        <taxon>Gunneridae</taxon>
        <taxon>Pentapetalae</taxon>
        <taxon>asterids</taxon>
        <taxon>lamiids</taxon>
        <taxon>Solanales</taxon>
        <taxon>Solanaceae</taxon>
        <taxon>Solanoideae</taxon>
        <taxon>Solaneae</taxon>
        <taxon>Solanum</taxon>
        <taxon>Solanum subgen. Lycopersicon</taxon>
    </lineage>
</organism>
<accession>A0A3Q7JE28</accession>
<dbReference type="PANTHER" id="PTHR23354">
    <property type="entry name" value="NUCLEOLAR PROTEIN 7/ESTROGEN RECEPTOR COACTIVATOR-RELATED"/>
    <property type="match status" value="1"/>
</dbReference>
<name>A0A3Q7JE28_SOLLC</name>
<dbReference type="PaxDb" id="4081-Solyc12g096950.1.1"/>
<dbReference type="STRING" id="4081.A0A3Q7JE28"/>